<feature type="transmembrane region" description="Helical" evidence="1">
    <location>
        <begin position="255"/>
        <end position="275"/>
    </location>
</feature>
<protein>
    <recommendedName>
        <fullName evidence="6">Transmembrane protein</fullName>
    </recommendedName>
</protein>
<dbReference type="Proteomes" id="UP000523431">
    <property type="component" value="Unassembled WGS sequence"/>
</dbReference>
<evidence type="ECO:0000313" key="3">
    <source>
        <dbReference type="EMBL" id="MBB4533778.1"/>
    </source>
</evidence>
<proteinExistence type="predicted"/>
<feature type="transmembrane region" description="Helical" evidence="1">
    <location>
        <begin position="61"/>
        <end position="82"/>
    </location>
</feature>
<feature type="transmembrane region" description="Helical" evidence="1">
    <location>
        <begin position="112"/>
        <end position="129"/>
    </location>
</feature>
<dbReference type="EMBL" id="JACIHU010000001">
    <property type="protein sequence ID" value="MBB4477946.1"/>
    <property type="molecule type" value="Genomic_DNA"/>
</dbReference>
<keyword evidence="1" id="KW-1133">Transmembrane helix</keyword>
<organism evidence="3 4">
    <name type="scientific">Rhizobium etli</name>
    <dbReference type="NCBI Taxonomy" id="29449"/>
    <lineage>
        <taxon>Bacteria</taxon>
        <taxon>Pseudomonadati</taxon>
        <taxon>Pseudomonadota</taxon>
        <taxon>Alphaproteobacteria</taxon>
        <taxon>Hyphomicrobiales</taxon>
        <taxon>Rhizobiaceae</taxon>
        <taxon>Rhizobium/Agrobacterium group</taxon>
        <taxon>Rhizobium</taxon>
    </lineage>
</organism>
<dbReference type="InterPro" id="IPR022604">
    <property type="entry name" value="DUF2955"/>
</dbReference>
<feature type="transmembrane region" description="Helical" evidence="1">
    <location>
        <begin position="228"/>
        <end position="249"/>
    </location>
</feature>
<dbReference type="Proteomes" id="UP000557344">
    <property type="component" value="Unassembled WGS sequence"/>
</dbReference>
<dbReference type="RefSeq" id="WP_183837609.1">
    <property type="nucleotide sequence ID" value="NZ_JACIHU010000001.1"/>
</dbReference>
<dbReference type="Pfam" id="PF11168">
    <property type="entry name" value="DUF2955"/>
    <property type="match status" value="1"/>
</dbReference>
<name>A0A7W7ECG0_RHIET</name>
<keyword evidence="1" id="KW-0812">Transmembrane</keyword>
<sequence length="347" mass="35857">MSTESSSAVAAQKRKGLRVAFAVSIGFTVAVYAGAIVPFLGPLFAAQFLLGSSRPMPLGKTIGAVMVILIAGMAMMVLTNVLGDRPAPFLLILGLTYFVCFAAQSTGKGGPAIFLVLVVSIIVPLLGILNEELANSILSHLVAGVLSGAVLMWLAHAVFPEPFSEEIKAVAIDERPPALPRALANTVILMGSVVICLTSDNLTAAVVIPITVASLLGQLDVAASARAAIGLVLVNFLGGVLASIAYAALSLRPNLLSIFFIVLVVVLLIGGRAAGRSKEARMFAGALTIFLILFGLGVSPLPGSAAESFASRMVYVAAALIYALLLSAIVWPWTERKKAAAPAALEP</sequence>
<comment type="caution">
    <text evidence="3">The sequence shown here is derived from an EMBL/GenBank/DDBJ whole genome shotgun (WGS) entry which is preliminary data.</text>
</comment>
<evidence type="ECO:0000313" key="2">
    <source>
        <dbReference type="EMBL" id="MBB4477946.1"/>
    </source>
</evidence>
<keyword evidence="1" id="KW-0472">Membrane</keyword>
<feature type="transmembrane region" description="Helical" evidence="1">
    <location>
        <begin position="313"/>
        <end position="333"/>
    </location>
</feature>
<dbReference type="AlphaFoldDB" id="A0A7W7ECG0"/>
<reference evidence="4 5" key="1">
    <citation type="submission" date="2020-08" db="EMBL/GenBank/DDBJ databases">
        <title>Genomic Encyclopedia of Type Strains, Phase IV (KMG-V): Genome sequencing to study the core and pangenomes of soil and plant-associated prokaryotes.</title>
        <authorList>
            <person name="Whitman W."/>
        </authorList>
    </citation>
    <scope>NUCLEOTIDE SEQUENCE [LARGE SCALE GENOMIC DNA]</scope>
    <source>
        <strain evidence="2 5">SEMIA 471</strain>
        <strain evidence="3 4">SEMIA 489</strain>
    </source>
</reference>
<evidence type="ECO:0000313" key="4">
    <source>
        <dbReference type="Proteomes" id="UP000523431"/>
    </source>
</evidence>
<feature type="transmembrane region" description="Helical" evidence="1">
    <location>
        <begin position="20"/>
        <end position="41"/>
    </location>
</feature>
<feature type="transmembrane region" description="Helical" evidence="1">
    <location>
        <begin position="187"/>
        <end position="216"/>
    </location>
</feature>
<evidence type="ECO:0000313" key="5">
    <source>
        <dbReference type="Proteomes" id="UP000557344"/>
    </source>
</evidence>
<dbReference type="EMBL" id="JACIID010000001">
    <property type="protein sequence ID" value="MBB4533778.1"/>
    <property type="molecule type" value="Genomic_DNA"/>
</dbReference>
<feature type="transmembrane region" description="Helical" evidence="1">
    <location>
        <begin position="89"/>
        <end position="106"/>
    </location>
</feature>
<accession>A0A7W7ECG0</accession>
<evidence type="ECO:0008006" key="6">
    <source>
        <dbReference type="Google" id="ProtNLM"/>
    </source>
</evidence>
<feature type="transmembrane region" description="Helical" evidence="1">
    <location>
        <begin position="141"/>
        <end position="159"/>
    </location>
</feature>
<gene>
    <name evidence="2" type="ORF">GGE46_000487</name>
    <name evidence="3" type="ORF">GGE57_000487</name>
</gene>
<feature type="transmembrane region" description="Helical" evidence="1">
    <location>
        <begin position="282"/>
        <end position="301"/>
    </location>
</feature>
<evidence type="ECO:0000256" key="1">
    <source>
        <dbReference type="SAM" id="Phobius"/>
    </source>
</evidence>